<dbReference type="Gene3D" id="1.10.540.10">
    <property type="entry name" value="Acyl-CoA dehydrogenase/oxidase, N-terminal domain"/>
    <property type="match status" value="1"/>
</dbReference>
<dbReference type="GO" id="GO:0050660">
    <property type="term" value="F:flavin adenine dinucleotide binding"/>
    <property type="evidence" value="ECO:0007669"/>
    <property type="project" value="InterPro"/>
</dbReference>
<dbReference type="Proteomes" id="UP000320231">
    <property type="component" value="Chromosome"/>
</dbReference>
<evidence type="ECO:0000259" key="1">
    <source>
        <dbReference type="Pfam" id="PF02771"/>
    </source>
</evidence>
<reference evidence="2 3" key="1">
    <citation type="journal article" date="2019" name="Microbiol. Resour. Announc.">
        <title>Complete Genome Sequence of Halomonas sulfidaeris Strain Esulfide1 Isolated from a Metal Sulfide Rock at a Depth of 2,200 Meters, Obtained Using Nanopore Sequencing.</title>
        <authorList>
            <person name="Saito M."/>
            <person name="Nishigata A."/>
            <person name="Galipon J."/>
            <person name="Arakawa K."/>
        </authorList>
    </citation>
    <scope>NUCLEOTIDE SEQUENCE [LARGE SCALE GENOMIC DNA]</scope>
    <source>
        <strain evidence="2 3">ATCC BAA-803</strain>
    </source>
</reference>
<protein>
    <recommendedName>
        <fullName evidence="1">Acyl-CoA dehydrogenase/oxidase N-terminal domain-containing protein</fullName>
    </recommendedName>
</protein>
<dbReference type="KEGG" id="hsr:HSBAA_27480"/>
<dbReference type="GO" id="GO:0016627">
    <property type="term" value="F:oxidoreductase activity, acting on the CH-CH group of donors"/>
    <property type="evidence" value="ECO:0007669"/>
    <property type="project" value="InterPro"/>
</dbReference>
<evidence type="ECO:0000313" key="2">
    <source>
        <dbReference type="EMBL" id="BBI61442.1"/>
    </source>
</evidence>
<organism evidence="2 3">
    <name type="scientific">Vreelandella sulfidaeris</name>
    <dbReference type="NCBI Taxonomy" id="115553"/>
    <lineage>
        <taxon>Bacteria</taxon>
        <taxon>Pseudomonadati</taxon>
        <taxon>Pseudomonadota</taxon>
        <taxon>Gammaproteobacteria</taxon>
        <taxon>Oceanospirillales</taxon>
        <taxon>Halomonadaceae</taxon>
        <taxon>Vreelandella</taxon>
    </lineage>
</organism>
<dbReference type="InterPro" id="IPR009100">
    <property type="entry name" value="AcylCoA_DH/oxidase_NM_dom_sf"/>
</dbReference>
<feature type="domain" description="Acyl-CoA dehydrogenase/oxidase N-terminal" evidence="1">
    <location>
        <begin position="116"/>
        <end position="151"/>
    </location>
</feature>
<dbReference type="Pfam" id="PF02771">
    <property type="entry name" value="Acyl-CoA_dh_N"/>
    <property type="match status" value="1"/>
</dbReference>
<proteinExistence type="predicted"/>
<dbReference type="SUPFAM" id="SSF56645">
    <property type="entry name" value="Acyl-CoA dehydrogenase NM domain-like"/>
    <property type="match status" value="1"/>
</dbReference>
<dbReference type="EMBL" id="AP019514">
    <property type="protein sequence ID" value="BBI61442.1"/>
    <property type="molecule type" value="Genomic_DNA"/>
</dbReference>
<evidence type="ECO:0000313" key="3">
    <source>
        <dbReference type="Proteomes" id="UP000320231"/>
    </source>
</evidence>
<gene>
    <name evidence="2" type="ORF">HSBAA_27480</name>
</gene>
<sequence length="175" mass="18985">MAPKVSATERTALEAGSVSWDGELFSGKPQWEKLLAFKDDGLRDDEKPSWPISVLKQRVCATPGTLPRNALTSPAALGLSKRRLLRHDHSEGVRRPWLLSQSSVNGAAKLSANETLMVTVGVPNSLGPGELLLKYGTQEQKDHYLPRLSDGREIPCFGLTGPALVLMPLHCPIPA</sequence>
<dbReference type="InterPro" id="IPR013786">
    <property type="entry name" value="AcylCoA_DH/ox_N"/>
</dbReference>
<dbReference type="InterPro" id="IPR037069">
    <property type="entry name" value="AcylCoA_DH/ox_N_sf"/>
</dbReference>
<accession>A0A455U5P3</accession>
<name>A0A455U5P3_9GAMM</name>
<dbReference type="AlphaFoldDB" id="A0A455U5P3"/>